<proteinExistence type="predicted"/>
<accession>K1QEK3</accession>
<dbReference type="AlphaFoldDB" id="K1QEK3"/>
<evidence type="ECO:0008006" key="2">
    <source>
        <dbReference type="Google" id="ProtNLM"/>
    </source>
</evidence>
<gene>
    <name evidence="1" type="ORF">CGI_10004155</name>
</gene>
<protein>
    <recommendedName>
        <fullName evidence="2">Sushi domain-containing protein</fullName>
    </recommendedName>
</protein>
<sequence length="262" mass="29138">MSCSNPPARENAHVLSFDKTSCTAVYACDTGYSMVGSGVAQGTTAPTIAWSTDVNCELAFIKNVWFWFLIGLATLLTIAGLTLLCVYCYRRCFRMRSRRVKSRPNDDESQKPNQTPRSSRNEPGCFEYGGKCDLCCVDYYGCCSLLGCCGYHGGCSCCFSCCRCCREPEEGPGISSLPVSVFRKWKRKVKGHGRMNATRPVLVIQYNRAKKKSASRASMSAKQPVIPLWLPHKNPVRDINTSTRGWFLCYIPNPNILRGQGT</sequence>
<dbReference type="EMBL" id="JH818299">
    <property type="protein sequence ID" value="EKC29509.1"/>
    <property type="molecule type" value="Genomic_DNA"/>
</dbReference>
<evidence type="ECO:0000313" key="1">
    <source>
        <dbReference type="EMBL" id="EKC29509.1"/>
    </source>
</evidence>
<organism evidence="1">
    <name type="scientific">Magallana gigas</name>
    <name type="common">Pacific oyster</name>
    <name type="synonym">Crassostrea gigas</name>
    <dbReference type="NCBI Taxonomy" id="29159"/>
    <lineage>
        <taxon>Eukaryota</taxon>
        <taxon>Metazoa</taxon>
        <taxon>Spiralia</taxon>
        <taxon>Lophotrochozoa</taxon>
        <taxon>Mollusca</taxon>
        <taxon>Bivalvia</taxon>
        <taxon>Autobranchia</taxon>
        <taxon>Pteriomorphia</taxon>
        <taxon>Ostreida</taxon>
        <taxon>Ostreoidea</taxon>
        <taxon>Ostreidae</taxon>
        <taxon>Magallana</taxon>
    </lineage>
</organism>
<reference evidence="1" key="1">
    <citation type="journal article" date="2012" name="Nature">
        <title>The oyster genome reveals stress adaptation and complexity of shell formation.</title>
        <authorList>
            <person name="Zhang G."/>
            <person name="Fang X."/>
            <person name="Guo X."/>
            <person name="Li L."/>
            <person name="Luo R."/>
            <person name="Xu F."/>
            <person name="Yang P."/>
            <person name="Zhang L."/>
            <person name="Wang X."/>
            <person name="Qi H."/>
            <person name="Xiong Z."/>
            <person name="Que H."/>
            <person name="Xie Y."/>
            <person name="Holland P.W."/>
            <person name="Paps J."/>
            <person name="Zhu Y."/>
            <person name="Wu F."/>
            <person name="Chen Y."/>
            <person name="Wang J."/>
            <person name="Peng C."/>
            <person name="Meng J."/>
            <person name="Yang L."/>
            <person name="Liu J."/>
            <person name="Wen B."/>
            <person name="Zhang N."/>
            <person name="Huang Z."/>
            <person name="Zhu Q."/>
            <person name="Feng Y."/>
            <person name="Mount A."/>
            <person name="Hedgecock D."/>
            <person name="Xu Z."/>
            <person name="Liu Y."/>
            <person name="Domazet-Loso T."/>
            <person name="Du Y."/>
            <person name="Sun X."/>
            <person name="Zhang S."/>
            <person name="Liu B."/>
            <person name="Cheng P."/>
            <person name="Jiang X."/>
            <person name="Li J."/>
            <person name="Fan D."/>
            <person name="Wang W."/>
            <person name="Fu W."/>
            <person name="Wang T."/>
            <person name="Wang B."/>
            <person name="Zhang J."/>
            <person name="Peng Z."/>
            <person name="Li Y."/>
            <person name="Li N."/>
            <person name="Wang J."/>
            <person name="Chen M."/>
            <person name="He Y."/>
            <person name="Tan F."/>
            <person name="Song X."/>
            <person name="Zheng Q."/>
            <person name="Huang R."/>
            <person name="Yang H."/>
            <person name="Du X."/>
            <person name="Chen L."/>
            <person name="Yang M."/>
            <person name="Gaffney P.M."/>
            <person name="Wang S."/>
            <person name="Luo L."/>
            <person name="She Z."/>
            <person name="Ming Y."/>
            <person name="Huang W."/>
            <person name="Zhang S."/>
            <person name="Huang B."/>
            <person name="Zhang Y."/>
            <person name="Qu T."/>
            <person name="Ni P."/>
            <person name="Miao G."/>
            <person name="Wang J."/>
            <person name="Wang Q."/>
            <person name="Steinberg C.E."/>
            <person name="Wang H."/>
            <person name="Li N."/>
            <person name="Qian L."/>
            <person name="Zhang G."/>
            <person name="Li Y."/>
            <person name="Yang H."/>
            <person name="Liu X."/>
            <person name="Wang J."/>
            <person name="Yin Y."/>
            <person name="Wang J."/>
        </authorList>
    </citation>
    <scope>NUCLEOTIDE SEQUENCE [LARGE SCALE GENOMIC DNA]</scope>
    <source>
        <strain evidence="1">05x7-T-G4-1.051#20</strain>
    </source>
</reference>
<dbReference type="InParanoid" id="K1QEK3"/>
<dbReference type="HOGENOM" id="CLU_1062641_0_0_1"/>
<name>K1QEK3_MAGGI</name>